<dbReference type="GO" id="GO:0070221">
    <property type="term" value="P:sulfide oxidation, using sulfide:quinone oxidoreductase"/>
    <property type="evidence" value="ECO:0007669"/>
    <property type="project" value="TreeGrafter"/>
</dbReference>
<dbReference type="Gene3D" id="3.50.50.100">
    <property type="match status" value="1"/>
</dbReference>
<dbReference type="GO" id="GO:0070224">
    <property type="term" value="F:sulfide:quinone oxidoreductase activity"/>
    <property type="evidence" value="ECO:0007669"/>
    <property type="project" value="TreeGrafter"/>
</dbReference>
<evidence type="ECO:0000313" key="3">
    <source>
        <dbReference type="WBParaSite" id="NBR_0000870801-mRNA-1"/>
    </source>
</evidence>
<reference evidence="3" key="1">
    <citation type="submission" date="2017-02" db="UniProtKB">
        <authorList>
            <consortium name="WormBaseParasite"/>
        </authorList>
    </citation>
    <scope>IDENTIFICATION</scope>
</reference>
<dbReference type="PANTHER" id="PTHR10632">
    <property type="entry name" value="SULFIDE:QUINONE OXIDOREDUCTASE"/>
    <property type="match status" value="1"/>
</dbReference>
<name>A0A0N4XZS6_NIPBR</name>
<dbReference type="InterPro" id="IPR015904">
    <property type="entry name" value="Sulphide_quinone_reductase"/>
</dbReference>
<dbReference type="EMBL" id="UYSL01020040">
    <property type="protein sequence ID" value="VDL72298.1"/>
    <property type="molecule type" value="Genomic_DNA"/>
</dbReference>
<dbReference type="WBParaSite" id="NBR_0000870801-mRNA-1">
    <property type="protein sequence ID" value="NBR_0000870801-mRNA-1"/>
    <property type="gene ID" value="NBR_0000870801"/>
</dbReference>
<dbReference type="GO" id="GO:0071949">
    <property type="term" value="F:FAD binding"/>
    <property type="evidence" value="ECO:0007669"/>
    <property type="project" value="TreeGrafter"/>
</dbReference>
<dbReference type="STRING" id="27835.A0A0N4XZS6"/>
<dbReference type="GO" id="GO:0005739">
    <property type="term" value="C:mitochondrion"/>
    <property type="evidence" value="ECO:0007669"/>
    <property type="project" value="TreeGrafter"/>
</dbReference>
<gene>
    <name evidence="1" type="ORF">NBR_LOCUS8709</name>
</gene>
<sequence>MPLSVNKRQQKDLIHPKTVWIKDSVAKFEPKKNSVKLSNGDDVTYDYMIICTGVQLRWDLIKGLPEALDTPGVCSNYSPHHCEKTYKELSTVEKICYIGDEILRKRGVRDNTHFIYATALGRLFGVEAYLCSLNKVAKKKEIDVKTRVNLCEVDTKNKIAKFELVDENCEAIPGKYWQTPYSVLHVGPPCTPPPPVRECKELTDAKGWLDVDPGTLRSKHFPNVFGAGDCINTGNAKTAAAVSSHLKTIEKNLTANKAILAEFNSEGRMETTPVDQSVVRIFPYFLKRYAMPWIYWHMLVKGYWNGPATMRKLLHLGNLLPRRK</sequence>
<organism evidence="3">
    <name type="scientific">Nippostrongylus brasiliensis</name>
    <name type="common">Rat hookworm</name>
    <dbReference type="NCBI Taxonomy" id="27835"/>
    <lineage>
        <taxon>Eukaryota</taxon>
        <taxon>Metazoa</taxon>
        <taxon>Ecdysozoa</taxon>
        <taxon>Nematoda</taxon>
        <taxon>Chromadorea</taxon>
        <taxon>Rhabditida</taxon>
        <taxon>Rhabditina</taxon>
        <taxon>Rhabditomorpha</taxon>
        <taxon>Strongyloidea</taxon>
        <taxon>Heligmosomidae</taxon>
        <taxon>Nippostrongylus</taxon>
    </lineage>
</organism>
<dbReference type="Proteomes" id="UP000271162">
    <property type="component" value="Unassembled WGS sequence"/>
</dbReference>
<protein>
    <submittedName>
        <fullName evidence="3">Pyr_redox_2 domain-containing protein</fullName>
    </submittedName>
</protein>
<keyword evidence="2" id="KW-1185">Reference proteome</keyword>
<dbReference type="SUPFAM" id="SSF51905">
    <property type="entry name" value="FAD/NAD(P)-binding domain"/>
    <property type="match status" value="2"/>
</dbReference>
<proteinExistence type="predicted"/>
<dbReference type="PANTHER" id="PTHR10632:SF2">
    <property type="entry name" value="SULFIDE:QUINONE OXIDOREDUCTASE, MITOCHONDRIAL"/>
    <property type="match status" value="1"/>
</dbReference>
<dbReference type="InterPro" id="IPR036188">
    <property type="entry name" value="FAD/NAD-bd_sf"/>
</dbReference>
<accession>A0A0N4XZS6</accession>
<evidence type="ECO:0000313" key="2">
    <source>
        <dbReference type="Proteomes" id="UP000271162"/>
    </source>
</evidence>
<dbReference type="OMA" id="WCEVDFL"/>
<evidence type="ECO:0000313" key="1">
    <source>
        <dbReference type="EMBL" id="VDL72298.1"/>
    </source>
</evidence>
<dbReference type="AlphaFoldDB" id="A0A0N4XZS6"/>
<reference evidence="1 2" key="2">
    <citation type="submission" date="2018-11" db="EMBL/GenBank/DDBJ databases">
        <authorList>
            <consortium name="Pathogen Informatics"/>
        </authorList>
    </citation>
    <scope>NUCLEOTIDE SEQUENCE [LARGE SCALE GENOMIC DNA]</scope>
</reference>